<evidence type="ECO:0000259" key="2">
    <source>
        <dbReference type="Pfam" id="PF00535"/>
    </source>
</evidence>
<dbReference type="Proteomes" id="UP000732298">
    <property type="component" value="Unassembled WGS sequence"/>
</dbReference>
<proteinExistence type="predicted"/>
<dbReference type="Pfam" id="PF00535">
    <property type="entry name" value="Glycos_transf_2"/>
    <property type="match status" value="1"/>
</dbReference>
<evidence type="ECO:0000313" key="5">
    <source>
        <dbReference type="Proteomes" id="UP000732298"/>
    </source>
</evidence>
<feature type="domain" description="Low-salt glycan biosynthesis hexosyltransferase Agl6 C-terminal transmembrane region" evidence="3">
    <location>
        <begin position="213"/>
        <end position="292"/>
    </location>
</feature>
<dbReference type="EMBL" id="JACQPB010000024">
    <property type="protein sequence ID" value="MBI4210227.1"/>
    <property type="molecule type" value="Genomic_DNA"/>
</dbReference>
<dbReference type="InterPro" id="IPR058718">
    <property type="entry name" value="Agl6_TM_C"/>
</dbReference>
<feature type="domain" description="Glycosyltransferase 2-like" evidence="2">
    <location>
        <begin position="5"/>
        <end position="164"/>
    </location>
</feature>
<accession>A0A8T3YKT2</accession>
<comment type="caution">
    <text evidence="4">The sequence shown here is derived from an EMBL/GenBank/DDBJ whole genome shotgun (WGS) entry which is preliminary data.</text>
</comment>
<keyword evidence="1" id="KW-1133">Transmembrane helix</keyword>
<feature type="transmembrane region" description="Helical" evidence="1">
    <location>
        <begin position="269"/>
        <end position="289"/>
    </location>
</feature>
<organism evidence="4 5">
    <name type="scientific">Candidatus Iainarchaeum sp</name>
    <dbReference type="NCBI Taxonomy" id="3101447"/>
    <lineage>
        <taxon>Archaea</taxon>
        <taxon>Candidatus Iainarchaeota</taxon>
        <taxon>Candidatus Iainarchaeia</taxon>
        <taxon>Candidatus Iainarchaeales</taxon>
        <taxon>Candidatus Iainarchaeaceae</taxon>
        <taxon>Candidatus Iainarchaeum</taxon>
    </lineage>
</organism>
<evidence type="ECO:0000256" key="1">
    <source>
        <dbReference type="SAM" id="Phobius"/>
    </source>
</evidence>
<keyword evidence="1" id="KW-0812">Transmembrane</keyword>
<dbReference type="InterPro" id="IPR029044">
    <property type="entry name" value="Nucleotide-diphossugar_trans"/>
</dbReference>
<keyword evidence="1" id="KW-0472">Membrane</keyword>
<evidence type="ECO:0000259" key="3">
    <source>
        <dbReference type="Pfam" id="PF26629"/>
    </source>
</evidence>
<name>A0A8T3YKT2_9ARCH</name>
<evidence type="ECO:0000313" key="4">
    <source>
        <dbReference type="EMBL" id="MBI4210227.1"/>
    </source>
</evidence>
<gene>
    <name evidence="4" type="ORF">HY544_01830</name>
</gene>
<sequence>MKLVITIPAYNEEKTIGAVIREIPGKIAGVGKAEVLVIDDGSTDSTAEAAMREGAKVMRNITNKGLAFSFARGLEEALGMGADIIVNTDADFQYDQSEIPALVKPILEGRADIVLGSRFKGRIEYMPAQKYWGNKAMSFMVRFLTGLAISDAQTGFRAFSRDAALKVNIFSGYTYTQETILEAWEKGLTIIEVPVTFRKRDGPSRLISSIFVYARRAGFTVFETYLNYKPLKVFLSIGAVLIVAGLALGLRVLVHFLNTGLVEPYLPSAILSSMLVIVGLQVSVIGLAAKMLQRVRVTQERLLYEAKRARLDGK</sequence>
<protein>
    <submittedName>
        <fullName evidence="4">Glycosyltransferase family 2 protein</fullName>
    </submittedName>
</protein>
<dbReference type="PANTHER" id="PTHR48090:SF7">
    <property type="entry name" value="RFBJ PROTEIN"/>
    <property type="match status" value="1"/>
</dbReference>
<dbReference type="CDD" id="cd04179">
    <property type="entry name" value="DPM_DPG-synthase_like"/>
    <property type="match status" value="1"/>
</dbReference>
<feature type="transmembrane region" description="Helical" evidence="1">
    <location>
        <begin position="233"/>
        <end position="257"/>
    </location>
</feature>
<dbReference type="InterPro" id="IPR001173">
    <property type="entry name" value="Glyco_trans_2-like"/>
</dbReference>
<dbReference type="SUPFAM" id="SSF53448">
    <property type="entry name" value="Nucleotide-diphospho-sugar transferases"/>
    <property type="match status" value="1"/>
</dbReference>
<dbReference type="Gene3D" id="3.90.550.10">
    <property type="entry name" value="Spore Coat Polysaccharide Biosynthesis Protein SpsA, Chain A"/>
    <property type="match status" value="1"/>
</dbReference>
<dbReference type="AlphaFoldDB" id="A0A8T3YKT2"/>
<reference evidence="4" key="1">
    <citation type="submission" date="2020-07" db="EMBL/GenBank/DDBJ databases">
        <title>Huge and variable diversity of episymbiotic CPR bacteria and DPANN archaea in groundwater ecosystems.</title>
        <authorList>
            <person name="He C.Y."/>
            <person name="Keren R."/>
            <person name="Whittaker M."/>
            <person name="Farag I.F."/>
            <person name="Doudna J."/>
            <person name="Cate J.H.D."/>
            <person name="Banfield J.F."/>
        </authorList>
    </citation>
    <scope>NUCLEOTIDE SEQUENCE</scope>
    <source>
        <strain evidence="4">NC_groundwater_1296_Ag_S-0.2um_52_80</strain>
    </source>
</reference>
<dbReference type="PANTHER" id="PTHR48090">
    <property type="entry name" value="UNDECAPRENYL-PHOSPHATE 4-DEOXY-4-FORMAMIDO-L-ARABINOSE TRANSFERASE-RELATED"/>
    <property type="match status" value="1"/>
</dbReference>
<dbReference type="InterPro" id="IPR050256">
    <property type="entry name" value="Glycosyltransferase_2"/>
</dbReference>
<dbReference type="Pfam" id="PF26629">
    <property type="entry name" value="GT2_TM_C"/>
    <property type="match status" value="1"/>
</dbReference>